<dbReference type="PRINTS" id="PR00983">
    <property type="entry name" value="TRNASYNTHCYS"/>
</dbReference>
<comment type="cofactor">
    <cofactor evidence="1">
        <name>Zn(2+)</name>
        <dbReference type="ChEBI" id="CHEBI:29105"/>
    </cofactor>
</comment>
<dbReference type="InterPro" id="IPR009080">
    <property type="entry name" value="tRNAsynth_Ia_anticodon-bd"/>
</dbReference>
<evidence type="ECO:0000313" key="20">
    <source>
        <dbReference type="EMBL" id="KAK6636788.1"/>
    </source>
</evidence>
<evidence type="ECO:0000259" key="19">
    <source>
        <dbReference type="Pfam" id="PF01406"/>
    </source>
</evidence>
<reference evidence="20 21" key="1">
    <citation type="submission" date="2023-10" db="EMBL/GenBank/DDBJ databases">
        <title>Genomes of two closely related lineages of the louse Polyplax serrata with different host specificities.</title>
        <authorList>
            <person name="Martinu J."/>
            <person name="Tarabai H."/>
            <person name="Stefka J."/>
            <person name="Hypsa V."/>
        </authorList>
    </citation>
    <scope>NUCLEOTIDE SEQUENCE [LARGE SCALE GENOMIC DNA]</scope>
    <source>
        <strain evidence="20">HR10_N</strain>
    </source>
</reference>
<dbReference type="EC" id="6.1.1.16" evidence="3"/>
<dbReference type="GO" id="GO:0005524">
    <property type="term" value="F:ATP binding"/>
    <property type="evidence" value="ECO:0007669"/>
    <property type="project" value="UniProtKB-KW"/>
</dbReference>
<evidence type="ECO:0000256" key="17">
    <source>
        <dbReference type="ARBA" id="ARBA00048609"/>
    </source>
</evidence>
<organism evidence="20 21">
    <name type="scientific">Polyplax serrata</name>
    <name type="common">Common mouse louse</name>
    <dbReference type="NCBI Taxonomy" id="468196"/>
    <lineage>
        <taxon>Eukaryota</taxon>
        <taxon>Metazoa</taxon>
        <taxon>Ecdysozoa</taxon>
        <taxon>Arthropoda</taxon>
        <taxon>Hexapoda</taxon>
        <taxon>Insecta</taxon>
        <taxon>Pterygota</taxon>
        <taxon>Neoptera</taxon>
        <taxon>Paraneoptera</taxon>
        <taxon>Psocodea</taxon>
        <taxon>Troctomorpha</taxon>
        <taxon>Phthiraptera</taxon>
        <taxon>Anoplura</taxon>
        <taxon>Polyplacidae</taxon>
        <taxon>Polyplax</taxon>
    </lineage>
</organism>
<dbReference type="PANTHER" id="PTHR10890:SF27">
    <property type="entry name" value="CYSTEINE--TRNA LIGASE, MITOCHONDRIAL-RELATED"/>
    <property type="match status" value="1"/>
</dbReference>
<evidence type="ECO:0000313" key="21">
    <source>
        <dbReference type="Proteomes" id="UP001372834"/>
    </source>
</evidence>
<comment type="function">
    <text evidence="12">Mitochondrial cysteine-specific aminoacyl-tRNA synthetase that catalyzes the ATP-dependent ligation of cysteine to tRNA(Cys).</text>
</comment>
<feature type="domain" description="tRNA synthetases class I catalytic" evidence="19">
    <location>
        <begin position="58"/>
        <end position="346"/>
    </location>
</feature>
<evidence type="ECO:0000256" key="18">
    <source>
        <dbReference type="ARBA" id="ARBA00049046"/>
    </source>
</evidence>
<evidence type="ECO:0000256" key="7">
    <source>
        <dbReference type="ARBA" id="ARBA00022833"/>
    </source>
</evidence>
<evidence type="ECO:0000256" key="2">
    <source>
        <dbReference type="ARBA" id="ARBA00005594"/>
    </source>
</evidence>
<keyword evidence="6" id="KW-0547">Nucleotide-binding</keyword>
<evidence type="ECO:0000256" key="12">
    <source>
        <dbReference type="ARBA" id="ARBA00043868"/>
    </source>
</evidence>
<evidence type="ECO:0000256" key="9">
    <source>
        <dbReference type="ARBA" id="ARBA00022917"/>
    </source>
</evidence>
<dbReference type="InterPro" id="IPR024909">
    <property type="entry name" value="Cys-tRNA/MSH_ligase"/>
</dbReference>
<keyword evidence="5" id="KW-0479">Metal-binding</keyword>
<proteinExistence type="inferred from homology"/>
<dbReference type="GO" id="GO:0046872">
    <property type="term" value="F:metal ion binding"/>
    <property type="evidence" value="ECO:0007669"/>
    <property type="project" value="UniProtKB-KW"/>
</dbReference>
<keyword evidence="9" id="KW-0648">Protein biosynthesis</keyword>
<protein>
    <recommendedName>
        <fullName evidence="3">cysteine--tRNA ligase</fullName>
        <ecNumber evidence="3">6.1.1.16</ecNumber>
    </recommendedName>
    <alternativeName>
        <fullName evidence="11">Cysteinyl-tRNA synthetase</fullName>
    </alternativeName>
</protein>
<accession>A0AAN8P492</accession>
<comment type="caution">
    <text evidence="20">The sequence shown here is derived from an EMBL/GenBank/DDBJ whole genome shotgun (WGS) entry which is preliminary data.</text>
</comment>
<dbReference type="AlphaFoldDB" id="A0AAN8P492"/>
<dbReference type="Gene3D" id="3.40.50.620">
    <property type="entry name" value="HUPs"/>
    <property type="match status" value="1"/>
</dbReference>
<sequence>MFTKPWLYSTKSFHKYAAQRSCQIRLKYQWKCPVGYDTGIKIYNRNVEKKVPLILSNKHFVKWYICGPTVYDSAHVGHASCYVRFDIIRRILENFFNIKPVIAIGVTDVDDKIIKRSKELNTDYKSLAKKYELEFFDNLKELNVLPPAFVLRVTDHIEEIINFISVIVEKEHAYATDDGSVYFDVEKSENYGKLIKLVNPLTTPKGNKKSSFDFALWKACKPGEPFWESPWGKGRPGWHIECSAMSSKVFGSTLDLHSGGLDLLFPHHENEEAQSCSYHGCDQWVNYWFYTGLLHVEDEKMSKSLKNFTTISDLLKSYTVDNFRMFCFISKYNTELQYKTGSMEHAVGEYNKILRFLADSKSYINGNWNLGNISEPVLLEALQKTSKNVSKNLANDFDTGACFSDIMELVSLAMHMLHEQRLTNIRSPGAIAAVSQYVEGLLHSFGFQLGSSFSQQNDYAREEFIINSAVNFRNEVRANALSCNDTSVKQNLLKASDSFRNDLKSVGITVKDQGKNVSAWGNM</sequence>
<evidence type="ECO:0000256" key="15">
    <source>
        <dbReference type="ARBA" id="ARBA00047548"/>
    </source>
</evidence>
<evidence type="ECO:0000256" key="3">
    <source>
        <dbReference type="ARBA" id="ARBA00012832"/>
    </source>
</evidence>
<dbReference type="SUPFAM" id="SSF47323">
    <property type="entry name" value="Anticodon-binding domain of a subclass of class I aminoacyl-tRNA synthetases"/>
    <property type="match status" value="1"/>
</dbReference>
<keyword evidence="4" id="KW-0436">Ligase</keyword>
<name>A0AAN8P492_POLSC</name>
<evidence type="ECO:0000256" key="5">
    <source>
        <dbReference type="ARBA" id="ARBA00022723"/>
    </source>
</evidence>
<keyword evidence="7" id="KW-0862">Zinc</keyword>
<dbReference type="GO" id="GO:0006423">
    <property type="term" value="P:cysteinyl-tRNA aminoacylation"/>
    <property type="evidence" value="ECO:0007669"/>
    <property type="project" value="InterPro"/>
</dbReference>
<dbReference type="NCBIfam" id="TIGR00435">
    <property type="entry name" value="cysS"/>
    <property type="match status" value="1"/>
</dbReference>
<dbReference type="EMBL" id="JAWJWE010000004">
    <property type="protein sequence ID" value="KAK6636788.1"/>
    <property type="molecule type" value="Genomic_DNA"/>
</dbReference>
<gene>
    <name evidence="20" type="ORF">RUM43_010451</name>
</gene>
<dbReference type="GO" id="GO:0005737">
    <property type="term" value="C:cytoplasm"/>
    <property type="evidence" value="ECO:0007669"/>
    <property type="project" value="TreeGrafter"/>
</dbReference>
<dbReference type="FunFam" id="3.40.50.620:FF:000027">
    <property type="entry name" value="Cysteine--tRNA ligase, cytoplasmic"/>
    <property type="match status" value="1"/>
</dbReference>
<comment type="catalytic activity">
    <reaction evidence="15">
        <text>2 L-cysteine = S-sulfanyl-L-cysteine + L-alanine</text>
        <dbReference type="Rhea" id="RHEA:78543"/>
        <dbReference type="ChEBI" id="CHEBI:35235"/>
        <dbReference type="ChEBI" id="CHEBI:57972"/>
        <dbReference type="ChEBI" id="CHEBI:58591"/>
    </reaction>
    <physiologicalReaction direction="left-to-right" evidence="15">
        <dbReference type="Rhea" id="RHEA:78544"/>
    </physiologicalReaction>
</comment>
<dbReference type="SUPFAM" id="SSF52374">
    <property type="entry name" value="Nucleotidylyl transferase"/>
    <property type="match status" value="1"/>
</dbReference>
<comment type="similarity">
    <text evidence="2">Belongs to the class-I aminoacyl-tRNA synthetase family.</text>
</comment>
<dbReference type="InterPro" id="IPR032678">
    <property type="entry name" value="tRNA-synt_1_cat_dom"/>
</dbReference>
<dbReference type="GO" id="GO:0004817">
    <property type="term" value="F:cysteine-tRNA ligase activity"/>
    <property type="evidence" value="ECO:0007669"/>
    <property type="project" value="UniProtKB-EC"/>
</dbReference>
<dbReference type="Gene3D" id="1.20.120.1910">
    <property type="entry name" value="Cysteine-tRNA ligase, C-terminal anti-codon recognition domain"/>
    <property type="match status" value="1"/>
</dbReference>
<comment type="catalytic activity">
    <reaction evidence="16">
        <text>S-sulfanyl-L-cysteine + L-cysteine = S-disulfanyl-L-cysteine + L-alanine</text>
        <dbReference type="Rhea" id="RHEA:78627"/>
        <dbReference type="ChEBI" id="CHEBI:35235"/>
        <dbReference type="ChEBI" id="CHEBI:57972"/>
        <dbReference type="ChEBI" id="CHEBI:58591"/>
        <dbReference type="ChEBI" id="CHEBI:229465"/>
    </reaction>
    <physiologicalReaction direction="left-to-right" evidence="16">
        <dbReference type="Rhea" id="RHEA:78628"/>
    </physiologicalReaction>
</comment>
<evidence type="ECO:0000256" key="1">
    <source>
        <dbReference type="ARBA" id="ARBA00001947"/>
    </source>
</evidence>
<evidence type="ECO:0000256" key="14">
    <source>
        <dbReference type="ARBA" id="ARBA00047499"/>
    </source>
</evidence>
<keyword evidence="10" id="KW-0030">Aminoacyl-tRNA synthetase</keyword>
<evidence type="ECO:0000256" key="4">
    <source>
        <dbReference type="ARBA" id="ARBA00022598"/>
    </source>
</evidence>
<evidence type="ECO:0000256" key="13">
    <source>
        <dbReference type="ARBA" id="ARBA00045476"/>
    </source>
</evidence>
<dbReference type="InterPro" id="IPR015803">
    <property type="entry name" value="Cys-tRNA-ligase"/>
</dbReference>
<evidence type="ECO:0000256" key="8">
    <source>
        <dbReference type="ARBA" id="ARBA00022840"/>
    </source>
</evidence>
<dbReference type="InterPro" id="IPR014729">
    <property type="entry name" value="Rossmann-like_a/b/a_fold"/>
</dbReference>
<comment type="catalytic activity">
    <reaction evidence="18">
        <text>tRNA(Cys) + L-cysteine + ATP = L-cysteinyl-tRNA(Cys) + AMP + diphosphate</text>
        <dbReference type="Rhea" id="RHEA:17773"/>
        <dbReference type="Rhea" id="RHEA-COMP:9661"/>
        <dbReference type="Rhea" id="RHEA-COMP:9679"/>
        <dbReference type="ChEBI" id="CHEBI:30616"/>
        <dbReference type="ChEBI" id="CHEBI:33019"/>
        <dbReference type="ChEBI" id="CHEBI:35235"/>
        <dbReference type="ChEBI" id="CHEBI:78442"/>
        <dbReference type="ChEBI" id="CHEBI:78517"/>
        <dbReference type="ChEBI" id="CHEBI:456215"/>
        <dbReference type="EC" id="6.1.1.16"/>
    </reaction>
    <physiologicalReaction direction="right-to-left" evidence="18">
        <dbReference type="Rhea" id="RHEA:17775"/>
    </physiologicalReaction>
</comment>
<dbReference type="PANTHER" id="PTHR10890">
    <property type="entry name" value="CYSTEINYL-TRNA SYNTHETASE"/>
    <property type="match status" value="1"/>
</dbReference>
<dbReference type="Proteomes" id="UP001372834">
    <property type="component" value="Unassembled WGS sequence"/>
</dbReference>
<comment type="catalytic activity">
    <reaction evidence="17">
        <text>S-sulfanyl-L-cysteine + tRNA(Cys) + ATP = (S)-sulfanyl-L-cysteinyl-tRNA(Cys) + AMP + diphosphate</text>
        <dbReference type="Rhea" id="RHEA:78647"/>
        <dbReference type="Rhea" id="RHEA-COMP:9661"/>
        <dbReference type="Rhea" id="RHEA-COMP:19119"/>
        <dbReference type="ChEBI" id="CHEBI:30616"/>
        <dbReference type="ChEBI" id="CHEBI:33019"/>
        <dbReference type="ChEBI" id="CHEBI:58591"/>
        <dbReference type="ChEBI" id="CHEBI:78442"/>
        <dbReference type="ChEBI" id="CHEBI:229520"/>
        <dbReference type="ChEBI" id="CHEBI:456215"/>
    </reaction>
    <physiologicalReaction direction="left-to-right" evidence="17">
        <dbReference type="Rhea" id="RHEA:78648"/>
    </physiologicalReaction>
</comment>
<evidence type="ECO:0000256" key="10">
    <source>
        <dbReference type="ARBA" id="ARBA00023146"/>
    </source>
</evidence>
<keyword evidence="8" id="KW-0067">ATP-binding</keyword>
<comment type="catalytic activity">
    <reaction evidence="14">
        <text>S-disulfanyl-L-cysteine + tRNA(Cys) + ATP = (S)-disulfanyl-L-cysteinyl-tRNA(Cys) + AMP + diphosphate</text>
        <dbReference type="Rhea" id="RHEA:78651"/>
        <dbReference type="Rhea" id="RHEA-COMP:9661"/>
        <dbReference type="Rhea" id="RHEA-COMP:19120"/>
        <dbReference type="ChEBI" id="CHEBI:30616"/>
        <dbReference type="ChEBI" id="CHEBI:33019"/>
        <dbReference type="ChEBI" id="CHEBI:78442"/>
        <dbReference type="ChEBI" id="CHEBI:229465"/>
        <dbReference type="ChEBI" id="CHEBI:229521"/>
        <dbReference type="ChEBI" id="CHEBI:456215"/>
    </reaction>
    <physiologicalReaction direction="left-to-right" evidence="14">
        <dbReference type="Rhea" id="RHEA:78652"/>
    </physiologicalReaction>
</comment>
<evidence type="ECO:0000256" key="11">
    <source>
        <dbReference type="ARBA" id="ARBA00031499"/>
    </source>
</evidence>
<dbReference type="HAMAP" id="MF_00041">
    <property type="entry name" value="Cys_tRNA_synth"/>
    <property type="match status" value="1"/>
</dbReference>
<dbReference type="CDD" id="cd00672">
    <property type="entry name" value="CysRS_core"/>
    <property type="match status" value="1"/>
</dbReference>
<evidence type="ECO:0000256" key="16">
    <source>
        <dbReference type="ARBA" id="ARBA00047731"/>
    </source>
</evidence>
<evidence type="ECO:0000256" key="6">
    <source>
        <dbReference type="ARBA" id="ARBA00022741"/>
    </source>
</evidence>
<comment type="function">
    <text evidence="13">In addition to its role as an aminoacyl-tRNA synthetase, has also cysteine persulfide synthase activity. Produces reactive persulfide species such as cysteine persulfide (CysSSH) from substrate cysteine and mediate direct incorporation of CysSSH into proteins during translations, resulting in protein persulfides and polysulfides. CysSSHs behave as potent antioxidants and cellular protectants.</text>
</comment>
<dbReference type="Pfam" id="PF01406">
    <property type="entry name" value="tRNA-synt_1e"/>
    <property type="match status" value="1"/>
</dbReference>